<reference evidence="1" key="2">
    <citation type="journal article" date="2015" name="Data Brief">
        <title>Shoot transcriptome of the giant reed, Arundo donax.</title>
        <authorList>
            <person name="Barrero R.A."/>
            <person name="Guerrero F.D."/>
            <person name="Moolhuijzen P."/>
            <person name="Goolsby J.A."/>
            <person name="Tidwell J."/>
            <person name="Bellgard S.E."/>
            <person name="Bellgard M.I."/>
        </authorList>
    </citation>
    <scope>NUCLEOTIDE SEQUENCE</scope>
    <source>
        <tissue evidence="1">Shoot tissue taken approximately 20 cm above the soil surface</tissue>
    </source>
</reference>
<sequence>MCQHTSTISFQDVVYLMVFYNI</sequence>
<dbReference type="EMBL" id="GBRH01238814">
    <property type="protein sequence ID" value="JAD59081.1"/>
    <property type="molecule type" value="Transcribed_RNA"/>
</dbReference>
<organism evidence="1">
    <name type="scientific">Arundo donax</name>
    <name type="common">Giant reed</name>
    <name type="synonym">Donax arundinaceus</name>
    <dbReference type="NCBI Taxonomy" id="35708"/>
    <lineage>
        <taxon>Eukaryota</taxon>
        <taxon>Viridiplantae</taxon>
        <taxon>Streptophyta</taxon>
        <taxon>Embryophyta</taxon>
        <taxon>Tracheophyta</taxon>
        <taxon>Spermatophyta</taxon>
        <taxon>Magnoliopsida</taxon>
        <taxon>Liliopsida</taxon>
        <taxon>Poales</taxon>
        <taxon>Poaceae</taxon>
        <taxon>PACMAD clade</taxon>
        <taxon>Arundinoideae</taxon>
        <taxon>Arundineae</taxon>
        <taxon>Arundo</taxon>
    </lineage>
</organism>
<proteinExistence type="predicted"/>
<evidence type="ECO:0000313" key="1">
    <source>
        <dbReference type="EMBL" id="JAD59081.1"/>
    </source>
</evidence>
<dbReference type="AlphaFoldDB" id="A0A0A9B6W5"/>
<protein>
    <submittedName>
        <fullName evidence="1">Uncharacterized protein</fullName>
    </submittedName>
</protein>
<accession>A0A0A9B6W5</accession>
<name>A0A0A9B6W5_ARUDO</name>
<reference evidence="1" key="1">
    <citation type="submission" date="2014-09" db="EMBL/GenBank/DDBJ databases">
        <authorList>
            <person name="Magalhaes I.L.F."/>
            <person name="Oliveira U."/>
            <person name="Santos F.R."/>
            <person name="Vidigal T.H.D.A."/>
            <person name="Brescovit A.D."/>
            <person name="Santos A.J."/>
        </authorList>
    </citation>
    <scope>NUCLEOTIDE SEQUENCE</scope>
    <source>
        <tissue evidence="1">Shoot tissue taken approximately 20 cm above the soil surface</tissue>
    </source>
</reference>